<dbReference type="InterPro" id="IPR008229">
    <property type="entry name" value="CCA-adding_arc"/>
</dbReference>
<comment type="cofactor">
    <cofactor evidence="12">
        <name>Mg(2+)</name>
        <dbReference type="ChEBI" id="CHEBI:18420"/>
    </cofactor>
</comment>
<dbReference type="GO" id="GO:0001680">
    <property type="term" value="P:tRNA 3'-terminal CCA addition"/>
    <property type="evidence" value="ECO:0007669"/>
    <property type="project" value="UniProtKB-UniRule"/>
</dbReference>
<dbReference type="CDD" id="cd05400">
    <property type="entry name" value="NT_2-5OAS_ClassI-CCAase"/>
    <property type="match status" value="1"/>
</dbReference>
<evidence type="ECO:0000256" key="4">
    <source>
        <dbReference type="ARBA" id="ARBA00022723"/>
    </source>
</evidence>
<evidence type="ECO:0000256" key="11">
    <source>
        <dbReference type="ARBA" id="ARBA00048696"/>
    </source>
</evidence>
<organism evidence="16 17">
    <name type="scientific">Methanobrevibacter filiformis</name>
    <dbReference type="NCBI Taxonomy" id="55758"/>
    <lineage>
        <taxon>Archaea</taxon>
        <taxon>Methanobacteriati</taxon>
        <taxon>Methanobacteriota</taxon>
        <taxon>Methanomada group</taxon>
        <taxon>Methanobacteria</taxon>
        <taxon>Methanobacteriales</taxon>
        <taxon>Methanobacteriaceae</taxon>
        <taxon>Methanobrevibacter</taxon>
    </lineage>
</organism>
<dbReference type="PIRSF" id="PIRSF005335">
    <property type="entry name" value="CCA_arch"/>
    <property type="match status" value="1"/>
</dbReference>
<evidence type="ECO:0000259" key="14">
    <source>
        <dbReference type="Pfam" id="PF09249"/>
    </source>
</evidence>
<comment type="subunit">
    <text evidence="12">Homodimer.</text>
</comment>
<evidence type="ECO:0000256" key="2">
    <source>
        <dbReference type="ARBA" id="ARBA00022694"/>
    </source>
</evidence>
<dbReference type="GO" id="GO:0042245">
    <property type="term" value="P:RNA repair"/>
    <property type="evidence" value="ECO:0007669"/>
    <property type="project" value="UniProtKB-KW"/>
</dbReference>
<evidence type="ECO:0000256" key="10">
    <source>
        <dbReference type="ARBA" id="ARBA00047518"/>
    </source>
</evidence>
<evidence type="ECO:0000256" key="1">
    <source>
        <dbReference type="ARBA" id="ARBA00022679"/>
    </source>
</evidence>
<keyword evidence="6 12" id="KW-0692">RNA repair</keyword>
<dbReference type="GO" id="GO:0070733">
    <property type="term" value="F:AMPylase activity"/>
    <property type="evidence" value="ECO:0007669"/>
    <property type="project" value="UniProtKB-EC"/>
</dbReference>
<keyword evidence="5 12" id="KW-0547">Nucleotide-binding</keyword>
<dbReference type="InterPro" id="IPR002934">
    <property type="entry name" value="Polymerase_NTP_transf_dom"/>
</dbReference>
<dbReference type="InterPro" id="IPR043519">
    <property type="entry name" value="NT_sf"/>
</dbReference>
<dbReference type="InterPro" id="IPR048833">
    <property type="entry name" value="CAA_C"/>
</dbReference>
<dbReference type="GO" id="GO:0004810">
    <property type="term" value="F:CCA tRNA nucleotidyltransferase activity"/>
    <property type="evidence" value="ECO:0007669"/>
    <property type="project" value="UniProtKB-UniRule"/>
</dbReference>
<feature type="binding site" evidence="12">
    <location>
        <position position="159"/>
    </location>
    <ligand>
        <name>ATP</name>
        <dbReference type="ChEBI" id="CHEBI:30616"/>
    </ligand>
</feature>
<feature type="binding site" evidence="12">
    <location>
        <position position="139"/>
    </location>
    <ligand>
        <name>CTP</name>
        <dbReference type="ChEBI" id="CHEBI:37563"/>
    </ligand>
</feature>
<dbReference type="NCBIfam" id="TIGR03671">
    <property type="entry name" value="cca_archaeal"/>
    <property type="match status" value="1"/>
</dbReference>
<feature type="binding site" evidence="12">
    <location>
        <position position="159"/>
    </location>
    <ligand>
        <name>CTP</name>
        <dbReference type="ChEBI" id="CHEBI:37563"/>
    </ligand>
</feature>
<comment type="catalytic activity">
    <reaction evidence="12">
        <text>a tRNA precursor + 2 CTP + ATP = a tRNA with a 3' CCA end + 3 diphosphate</text>
        <dbReference type="Rhea" id="RHEA:14433"/>
        <dbReference type="Rhea" id="RHEA-COMP:10465"/>
        <dbReference type="Rhea" id="RHEA-COMP:10468"/>
        <dbReference type="ChEBI" id="CHEBI:30616"/>
        <dbReference type="ChEBI" id="CHEBI:33019"/>
        <dbReference type="ChEBI" id="CHEBI:37563"/>
        <dbReference type="ChEBI" id="CHEBI:74896"/>
        <dbReference type="ChEBI" id="CHEBI:83071"/>
        <dbReference type="EC" id="2.7.7.72"/>
    </reaction>
</comment>
<dbReference type="STRING" id="55758.MBFIL_07300"/>
<evidence type="ECO:0000256" key="5">
    <source>
        <dbReference type="ARBA" id="ARBA00022741"/>
    </source>
</evidence>
<dbReference type="Proteomes" id="UP000077066">
    <property type="component" value="Unassembled WGS sequence"/>
</dbReference>
<dbReference type="PATRIC" id="fig|55758.3.peg.814"/>
<dbReference type="Gene3D" id="3.30.70.1550">
    <property type="entry name" value="Archaeal tRNA CCA-adding enzyme catalytic domain"/>
    <property type="match status" value="1"/>
</dbReference>
<keyword evidence="9 12" id="KW-0694">RNA-binding</keyword>
<keyword evidence="17" id="KW-1185">Reference proteome</keyword>
<dbReference type="OrthoDB" id="7378at2157"/>
<keyword evidence="3 12" id="KW-0548">Nucleotidyltransferase</keyword>
<comment type="miscellaneous">
    <text evidence="12">A single active site specifically recognizes both ATP and CTP and is responsible for their addition.</text>
</comment>
<dbReference type="Gene3D" id="1.10.1410.30">
    <property type="entry name" value="CCA tRNA nucleotidyltransferase, domain 2"/>
    <property type="match status" value="1"/>
</dbReference>
<evidence type="ECO:0000256" key="3">
    <source>
        <dbReference type="ARBA" id="ARBA00022695"/>
    </source>
</evidence>
<evidence type="ECO:0000259" key="15">
    <source>
        <dbReference type="Pfam" id="PF21133"/>
    </source>
</evidence>
<dbReference type="Pfam" id="PF21133">
    <property type="entry name" value="CAA_C"/>
    <property type="match status" value="1"/>
</dbReference>
<evidence type="ECO:0000256" key="6">
    <source>
        <dbReference type="ARBA" id="ARBA00022800"/>
    </source>
</evidence>
<protein>
    <recommendedName>
        <fullName evidence="12">CCA-adding enzyme</fullName>
        <ecNumber evidence="12">2.7.7.72</ecNumber>
    </recommendedName>
    <alternativeName>
        <fullName evidence="12">CCA tRNA nucleotidyltransferase</fullName>
    </alternativeName>
    <alternativeName>
        <fullName evidence="12">tRNA CCA-pyrophosphorylase</fullName>
    </alternativeName>
    <alternativeName>
        <fullName evidence="12">tRNA adenylyl-/cytidylyl- transferase</fullName>
    </alternativeName>
    <alternativeName>
        <fullName evidence="12">tRNA nucleotidyltransferase</fullName>
    </alternativeName>
    <alternativeName>
        <fullName evidence="12">tRNA-NT</fullName>
    </alternativeName>
</protein>
<keyword evidence="8 12" id="KW-0460">Magnesium</keyword>
<dbReference type="GO" id="GO:0000287">
    <property type="term" value="F:magnesium ion binding"/>
    <property type="evidence" value="ECO:0007669"/>
    <property type="project" value="UniProtKB-UniRule"/>
</dbReference>
<feature type="binding site" evidence="12">
    <location>
        <position position="63"/>
    </location>
    <ligand>
        <name>Mg(2+)</name>
        <dbReference type="ChEBI" id="CHEBI:18420"/>
    </ligand>
</feature>
<sequence>MNYDEVLKEIAPTEMEKTKIIKTAEDIIDFINDVAVNENINAQTKLVGSVAKGTWLSGSADIDIFICFSLETPINDLKEKGLYLAYKTSDQFNGVAEEHYASHPYLTVNISGYEVDIVPCYNIKSADQLKSAVDRTILHTNYILKNLTDDKKEEVRLLKTFMKSIGVYGSEFKVGGFAGYLCEMLILEYGTFENTLINAANWVNGTMIDLEDYGTNNLFDDSLIAIDPTDMHRNVGAALTTEKMMEFIIGCRNFLKKPKIDYFNPLKENLDKNELLNSIIASFNDRESKTLLLSFDIPDIPADNLYPQIKKTAISLKEKLEDLGFKIINYGYWSNEIKIAIILLEFDTWALSKYYTHEGPKIWNRKASNDFLSLYGYKCYLEGEFWVLLKKRKIRNPQQFFQYFLTKNKISILKIGKNLKELIINTYKLNSLDDLLKNNDYKDNMDFLNFLNDYLNPGQLLKR</sequence>
<evidence type="ECO:0000256" key="9">
    <source>
        <dbReference type="ARBA" id="ARBA00022884"/>
    </source>
</evidence>
<reference evidence="16 17" key="1">
    <citation type="submission" date="2016-04" db="EMBL/GenBank/DDBJ databases">
        <title>Genome sequence of Methanobrevibacter filiformis DSM 11501.</title>
        <authorList>
            <person name="Poehlein A."/>
            <person name="Seedorf H."/>
            <person name="Daniel R."/>
        </authorList>
    </citation>
    <scope>NUCLEOTIDE SEQUENCE [LARGE SCALE GENOMIC DNA]</scope>
    <source>
        <strain evidence="16 17">DSM 11501</strain>
    </source>
</reference>
<dbReference type="AlphaFoldDB" id="A0A166D293"/>
<feature type="binding site" evidence="12">
    <location>
        <position position="52"/>
    </location>
    <ligand>
        <name>CTP</name>
        <dbReference type="ChEBI" id="CHEBI:37563"/>
    </ligand>
</feature>
<comment type="function">
    <text evidence="12">Catalyzes the addition and repair of the essential 3'-terminal CCA sequence in tRNAs without using a nucleic acid template. Adds these three nucleotides in the order of C, C, and A to the tRNA nucleotide-73, using CTP and ATP as substrates and producing inorganic pyrophosphate. tRNA 3'-terminal CCA addition is required both for tRNA processing and repair. Also involved in tRNA surveillance by mediating tandem CCA addition to generate a CCACCA at the 3' terminus of unstable tRNAs. While stable tRNAs receive only 3'-terminal CCA, unstable tRNAs are marked with CCACCA and rapidly degraded.</text>
</comment>
<comment type="similarity">
    <text evidence="12">Belongs to the tRNA nucleotidyltransferase/poly(A) polymerase family. Archaeal CCA-adding enzyme subfamily.</text>
</comment>
<dbReference type="SUPFAM" id="SSF55003">
    <property type="entry name" value="PAP/Archaeal CCA-adding enzyme, C-terminal domain"/>
    <property type="match status" value="1"/>
</dbReference>
<accession>A0A166D293</accession>
<comment type="catalytic activity">
    <reaction evidence="12">
        <text>a tRNA with a 3' CCA end + 2 CTP + ATP = a tRNA with a 3' CCACCA end + 3 diphosphate</text>
        <dbReference type="Rhea" id="RHEA:76235"/>
        <dbReference type="Rhea" id="RHEA-COMP:10468"/>
        <dbReference type="Rhea" id="RHEA-COMP:18655"/>
        <dbReference type="ChEBI" id="CHEBI:30616"/>
        <dbReference type="ChEBI" id="CHEBI:33019"/>
        <dbReference type="ChEBI" id="CHEBI:37563"/>
        <dbReference type="ChEBI" id="CHEBI:83071"/>
        <dbReference type="ChEBI" id="CHEBI:195187"/>
    </reaction>
</comment>
<feature type="binding site" evidence="12">
    <location>
        <position position="52"/>
    </location>
    <ligand>
        <name>ATP</name>
        <dbReference type="ChEBI" id="CHEBI:30616"/>
    </ligand>
</feature>
<evidence type="ECO:0000313" key="17">
    <source>
        <dbReference type="Proteomes" id="UP000077066"/>
    </source>
</evidence>
<feature type="domain" description="tRNA nucleotidyltransferase substrate binding" evidence="14">
    <location>
        <begin position="153"/>
        <end position="263"/>
    </location>
</feature>
<dbReference type="InterPro" id="IPR042090">
    <property type="entry name" value="CCA_tRNA_nucleotrans_2"/>
</dbReference>
<dbReference type="HAMAP" id="MF_01264">
    <property type="entry name" value="CCA_arch"/>
    <property type="match status" value="1"/>
</dbReference>
<name>A0A166D293_9EURY</name>
<dbReference type="InterPro" id="IPR011068">
    <property type="entry name" value="NuclTrfase_I-like_C"/>
</dbReference>
<evidence type="ECO:0000256" key="12">
    <source>
        <dbReference type="HAMAP-Rule" id="MF_01264"/>
    </source>
</evidence>
<proteinExistence type="inferred from homology"/>
<gene>
    <name evidence="12" type="primary">cca</name>
    <name evidence="16" type="ORF">MBFIL_07300</name>
</gene>
<dbReference type="InterPro" id="IPR015329">
    <property type="entry name" value="tRNA_NucTransf2"/>
</dbReference>
<keyword evidence="1 12" id="KW-0808">Transferase</keyword>
<dbReference type="EMBL" id="LWMT01000108">
    <property type="protein sequence ID" value="KZX15129.1"/>
    <property type="molecule type" value="Genomic_DNA"/>
</dbReference>
<evidence type="ECO:0000256" key="8">
    <source>
        <dbReference type="ARBA" id="ARBA00022842"/>
    </source>
</evidence>
<keyword evidence="7 12" id="KW-0067">ATP-binding</keyword>
<comment type="catalytic activity">
    <reaction evidence="10">
        <text>O-(5'-adenylyl)-L-tyrosyl-[protein] + ATP = O-[5'-(adenylyl-(5'-&gt;3')-adenylyl)]-L-tyrosyl-[protein] + diphosphate</text>
        <dbReference type="Rhea" id="RHEA:66528"/>
        <dbReference type="Rhea" id="RHEA-COMP:13846"/>
        <dbReference type="Rhea" id="RHEA-COMP:17046"/>
        <dbReference type="ChEBI" id="CHEBI:30616"/>
        <dbReference type="ChEBI" id="CHEBI:33019"/>
        <dbReference type="ChEBI" id="CHEBI:83624"/>
        <dbReference type="ChEBI" id="CHEBI:167160"/>
    </reaction>
</comment>
<dbReference type="PANTHER" id="PTHR39643">
    <property type="entry name" value="CCA-ADDING ENZYME"/>
    <property type="match status" value="1"/>
</dbReference>
<dbReference type="PROSITE" id="PS50152">
    <property type="entry name" value="25A_SYNTH_3"/>
    <property type="match status" value="1"/>
</dbReference>
<evidence type="ECO:0000256" key="7">
    <source>
        <dbReference type="ARBA" id="ARBA00022840"/>
    </source>
</evidence>
<dbReference type="Gene3D" id="3.30.460.10">
    <property type="entry name" value="Beta Polymerase, domain 2"/>
    <property type="match status" value="1"/>
</dbReference>
<dbReference type="GO" id="GO:0160016">
    <property type="term" value="F:CCACCA tRNA nucleotidyltransferase activity"/>
    <property type="evidence" value="ECO:0007669"/>
    <property type="project" value="RHEA"/>
</dbReference>
<dbReference type="InterPro" id="IPR006116">
    <property type="entry name" value="NT_2-5OAS_ClassI-CCAase"/>
</dbReference>
<feature type="binding site" evidence="12">
    <location>
        <position position="49"/>
    </location>
    <ligand>
        <name>ATP</name>
        <dbReference type="ChEBI" id="CHEBI:30616"/>
    </ligand>
</feature>
<feature type="domain" description="Polymerase nucleotidyl transferase" evidence="13">
    <location>
        <begin position="41"/>
        <end position="139"/>
    </location>
</feature>
<dbReference type="GO" id="GO:0005524">
    <property type="term" value="F:ATP binding"/>
    <property type="evidence" value="ECO:0007669"/>
    <property type="project" value="UniProtKB-UniRule"/>
</dbReference>
<dbReference type="Pfam" id="PF09249">
    <property type="entry name" value="tRNA_NucTransf2"/>
    <property type="match status" value="1"/>
</dbReference>
<feature type="binding site" evidence="12">
    <location>
        <position position="61"/>
    </location>
    <ligand>
        <name>Mg(2+)</name>
        <dbReference type="ChEBI" id="CHEBI:18420"/>
    </ligand>
</feature>
<dbReference type="SUPFAM" id="SSF81301">
    <property type="entry name" value="Nucleotidyltransferase"/>
    <property type="match status" value="1"/>
</dbReference>
<feature type="domain" description="CCA-adding enzyme C-terminal" evidence="15">
    <location>
        <begin position="288"/>
        <end position="429"/>
    </location>
</feature>
<evidence type="ECO:0000259" key="13">
    <source>
        <dbReference type="Pfam" id="PF01909"/>
    </source>
</evidence>
<keyword evidence="2 12" id="KW-0819">tRNA processing</keyword>
<feature type="binding site" evidence="12">
    <location>
        <position position="116"/>
    </location>
    <ligand>
        <name>Mg(2+)</name>
        <dbReference type="ChEBI" id="CHEBI:18420"/>
    </ligand>
</feature>
<feature type="binding site" evidence="12">
    <location>
        <position position="168"/>
    </location>
    <ligand>
        <name>ATP</name>
        <dbReference type="ChEBI" id="CHEBI:30616"/>
    </ligand>
</feature>
<feature type="binding site" evidence="12">
    <location>
        <position position="168"/>
    </location>
    <ligand>
        <name>CTP</name>
        <dbReference type="ChEBI" id="CHEBI:37563"/>
    </ligand>
</feature>
<dbReference type="RefSeq" id="WP_066971628.1">
    <property type="nucleotide sequence ID" value="NZ_LWMT01000108.1"/>
</dbReference>
<evidence type="ECO:0000313" key="16">
    <source>
        <dbReference type="EMBL" id="KZX15129.1"/>
    </source>
</evidence>
<keyword evidence="4 12" id="KW-0479">Metal-binding</keyword>
<comment type="catalytic activity">
    <reaction evidence="11">
        <text>L-tyrosyl-[protein] + ATP = O-(5'-adenylyl)-L-tyrosyl-[protein] + diphosphate</text>
        <dbReference type="Rhea" id="RHEA:54288"/>
        <dbReference type="Rhea" id="RHEA-COMP:10136"/>
        <dbReference type="Rhea" id="RHEA-COMP:13846"/>
        <dbReference type="ChEBI" id="CHEBI:30616"/>
        <dbReference type="ChEBI" id="CHEBI:33019"/>
        <dbReference type="ChEBI" id="CHEBI:46858"/>
        <dbReference type="ChEBI" id="CHEBI:83624"/>
        <dbReference type="EC" id="2.7.7.108"/>
    </reaction>
</comment>
<dbReference type="PANTHER" id="PTHR39643:SF1">
    <property type="entry name" value="CCA-ADDING ENZYME"/>
    <property type="match status" value="1"/>
</dbReference>
<dbReference type="SUPFAM" id="SSF81631">
    <property type="entry name" value="PAP/OAS1 substrate-binding domain"/>
    <property type="match status" value="1"/>
</dbReference>
<dbReference type="GO" id="GO:0000049">
    <property type="term" value="F:tRNA binding"/>
    <property type="evidence" value="ECO:0007669"/>
    <property type="project" value="UniProtKB-UniRule"/>
</dbReference>
<dbReference type="Gene3D" id="3.30.70.590">
    <property type="entry name" value="Poly(A) polymerase predicted RNA binding domain"/>
    <property type="match status" value="1"/>
</dbReference>
<feature type="binding site" evidence="12">
    <location>
        <position position="139"/>
    </location>
    <ligand>
        <name>ATP</name>
        <dbReference type="ChEBI" id="CHEBI:30616"/>
    </ligand>
</feature>
<feature type="binding site" evidence="12">
    <location>
        <position position="49"/>
    </location>
    <ligand>
        <name>CTP</name>
        <dbReference type="ChEBI" id="CHEBI:37563"/>
    </ligand>
</feature>
<dbReference type="EC" id="2.7.7.72" evidence="12"/>
<comment type="caution">
    <text evidence="16">The sequence shown here is derived from an EMBL/GenBank/DDBJ whole genome shotgun (WGS) entry which is preliminary data.</text>
</comment>
<dbReference type="Pfam" id="PF01909">
    <property type="entry name" value="NTP_transf_2"/>
    <property type="match status" value="1"/>
</dbReference>